<sequence>MATVDIFSVNMGAVDQGFVCGKNSAIIDEFVKCFTGVFKIHSGKGHSCLVITIFLHMLEKDDALDVGNELLGGLGGFS</sequence>
<evidence type="ECO:0000313" key="2">
    <source>
        <dbReference type="Proteomes" id="UP001165960"/>
    </source>
</evidence>
<evidence type="ECO:0000313" key="1">
    <source>
        <dbReference type="EMBL" id="KAJ9068821.1"/>
    </source>
</evidence>
<keyword evidence="2" id="KW-1185">Reference proteome</keyword>
<reference evidence="1" key="1">
    <citation type="submission" date="2022-04" db="EMBL/GenBank/DDBJ databases">
        <title>Genome of the entomopathogenic fungus Entomophthora muscae.</title>
        <authorList>
            <person name="Elya C."/>
            <person name="Lovett B.R."/>
            <person name="Lee E."/>
            <person name="Macias A.M."/>
            <person name="Hajek A.E."/>
            <person name="De Bivort B.L."/>
            <person name="Kasson M.T."/>
            <person name="De Fine Licht H.H."/>
            <person name="Stajich J.E."/>
        </authorList>
    </citation>
    <scope>NUCLEOTIDE SEQUENCE</scope>
    <source>
        <strain evidence="1">Berkeley</strain>
    </source>
</reference>
<name>A0ACC2T2K2_9FUNG</name>
<accession>A0ACC2T2K2</accession>
<gene>
    <name evidence="1" type="ORF">DSO57_1024790</name>
</gene>
<proteinExistence type="predicted"/>
<protein>
    <submittedName>
        <fullName evidence="1">Uncharacterized protein</fullName>
    </submittedName>
</protein>
<dbReference type="EMBL" id="QTSX02003686">
    <property type="protein sequence ID" value="KAJ9068821.1"/>
    <property type="molecule type" value="Genomic_DNA"/>
</dbReference>
<organism evidence="1 2">
    <name type="scientific">Entomophthora muscae</name>
    <dbReference type="NCBI Taxonomy" id="34485"/>
    <lineage>
        <taxon>Eukaryota</taxon>
        <taxon>Fungi</taxon>
        <taxon>Fungi incertae sedis</taxon>
        <taxon>Zoopagomycota</taxon>
        <taxon>Entomophthoromycotina</taxon>
        <taxon>Entomophthoromycetes</taxon>
        <taxon>Entomophthorales</taxon>
        <taxon>Entomophthoraceae</taxon>
        <taxon>Entomophthora</taxon>
    </lineage>
</organism>
<dbReference type="Proteomes" id="UP001165960">
    <property type="component" value="Unassembled WGS sequence"/>
</dbReference>
<comment type="caution">
    <text evidence="1">The sequence shown here is derived from an EMBL/GenBank/DDBJ whole genome shotgun (WGS) entry which is preliminary data.</text>
</comment>